<dbReference type="InterPro" id="IPR036388">
    <property type="entry name" value="WH-like_DNA-bd_sf"/>
</dbReference>
<dbReference type="Pfam" id="PF00126">
    <property type="entry name" value="HTH_1"/>
    <property type="match status" value="1"/>
</dbReference>
<organism evidence="6">
    <name type="scientific">Acerihabitans sp. KWT182</name>
    <dbReference type="NCBI Taxonomy" id="3157919"/>
    <lineage>
        <taxon>Bacteria</taxon>
        <taxon>Pseudomonadati</taxon>
        <taxon>Pseudomonadota</taxon>
        <taxon>Gammaproteobacteria</taxon>
        <taxon>Enterobacterales</taxon>
        <taxon>Pectobacteriaceae</taxon>
        <taxon>Acerihabitans</taxon>
    </lineage>
</organism>
<proteinExistence type="inferred from homology"/>
<dbReference type="Pfam" id="PF03466">
    <property type="entry name" value="LysR_substrate"/>
    <property type="match status" value="1"/>
</dbReference>
<comment type="similarity">
    <text evidence="1">Belongs to the LysR transcriptional regulatory family.</text>
</comment>
<dbReference type="Gene3D" id="1.10.10.10">
    <property type="entry name" value="Winged helix-like DNA-binding domain superfamily/Winged helix DNA-binding domain"/>
    <property type="match status" value="1"/>
</dbReference>
<dbReference type="GO" id="GO:0003677">
    <property type="term" value="F:DNA binding"/>
    <property type="evidence" value="ECO:0007669"/>
    <property type="project" value="UniProtKB-KW"/>
</dbReference>
<dbReference type="PROSITE" id="PS50931">
    <property type="entry name" value="HTH_LYSR"/>
    <property type="match status" value="1"/>
</dbReference>
<evidence type="ECO:0000256" key="1">
    <source>
        <dbReference type="ARBA" id="ARBA00009437"/>
    </source>
</evidence>
<dbReference type="PANTHER" id="PTHR30346:SF0">
    <property type="entry name" value="HCA OPERON TRANSCRIPTIONAL ACTIVATOR HCAR"/>
    <property type="match status" value="1"/>
</dbReference>
<dbReference type="GO" id="GO:0003700">
    <property type="term" value="F:DNA-binding transcription factor activity"/>
    <property type="evidence" value="ECO:0007669"/>
    <property type="project" value="InterPro"/>
</dbReference>
<evidence type="ECO:0000259" key="5">
    <source>
        <dbReference type="PROSITE" id="PS50931"/>
    </source>
</evidence>
<name>A0AAU7QER1_9GAMM</name>
<dbReference type="AlphaFoldDB" id="A0AAU7QER1"/>
<gene>
    <name evidence="6" type="ORF">ABK905_10675</name>
</gene>
<evidence type="ECO:0000256" key="2">
    <source>
        <dbReference type="ARBA" id="ARBA00023015"/>
    </source>
</evidence>
<evidence type="ECO:0000256" key="4">
    <source>
        <dbReference type="ARBA" id="ARBA00023163"/>
    </source>
</evidence>
<accession>A0AAU7QER1</accession>
<keyword evidence="4" id="KW-0804">Transcription</keyword>
<keyword evidence="2" id="KW-0805">Transcription regulation</keyword>
<dbReference type="PRINTS" id="PR00039">
    <property type="entry name" value="HTHLYSR"/>
</dbReference>
<dbReference type="GO" id="GO:0032993">
    <property type="term" value="C:protein-DNA complex"/>
    <property type="evidence" value="ECO:0007669"/>
    <property type="project" value="TreeGrafter"/>
</dbReference>
<dbReference type="SUPFAM" id="SSF53850">
    <property type="entry name" value="Periplasmic binding protein-like II"/>
    <property type="match status" value="1"/>
</dbReference>
<feature type="domain" description="HTH lysR-type" evidence="5">
    <location>
        <begin position="21"/>
        <end position="78"/>
    </location>
</feature>
<dbReference type="EMBL" id="CP157947">
    <property type="protein sequence ID" value="XBS71351.1"/>
    <property type="molecule type" value="Genomic_DNA"/>
</dbReference>
<dbReference type="Gene3D" id="3.40.190.10">
    <property type="entry name" value="Periplasmic binding protein-like II"/>
    <property type="match status" value="2"/>
</dbReference>
<evidence type="ECO:0000313" key="6">
    <source>
        <dbReference type="EMBL" id="XBS71351.1"/>
    </source>
</evidence>
<protein>
    <submittedName>
        <fullName evidence="6">LysR family transcriptional regulator</fullName>
    </submittedName>
</protein>
<dbReference type="InterPro" id="IPR005119">
    <property type="entry name" value="LysR_subst-bd"/>
</dbReference>
<dbReference type="SUPFAM" id="SSF46785">
    <property type="entry name" value="Winged helix' DNA-binding domain"/>
    <property type="match status" value="1"/>
</dbReference>
<reference evidence="6" key="1">
    <citation type="submission" date="2024-06" db="EMBL/GenBank/DDBJ databases">
        <authorList>
            <person name="Coelho C."/>
            <person name="Bento M."/>
            <person name="Garcia E."/>
            <person name="Camelo A."/>
            <person name="Brandao I."/>
            <person name="Espirito Santo C."/>
            <person name="Trovao J."/>
            <person name="Verissimo A."/>
            <person name="Costa J."/>
            <person name="Tiago I."/>
        </authorList>
    </citation>
    <scope>NUCLEOTIDE SEQUENCE</scope>
    <source>
        <strain evidence="6">KWT182</strain>
    </source>
</reference>
<dbReference type="InterPro" id="IPR000847">
    <property type="entry name" value="LysR_HTH_N"/>
</dbReference>
<dbReference type="InterPro" id="IPR036390">
    <property type="entry name" value="WH_DNA-bd_sf"/>
</dbReference>
<evidence type="ECO:0000256" key="3">
    <source>
        <dbReference type="ARBA" id="ARBA00023125"/>
    </source>
</evidence>
<keyword evidence="3" id="KW-0238">DNA-binding</keyword>
<sequence length="318" mass="36729">MAGRSLVGLKNVLFSEKRTIVEIQLLHEFVLLSKTLNFSKAAQKMNMTQPVLSRHMKYLEEYFEVSFFKRDTHKVELTSAGKLFSEEAGKILFQYETSVSAIQSFTGKSRRRLSVTFLGEAIQKVLITFLTQFRAKYSDITLECRDSELDEALLLLENHSSDVGFLIRPNFMFNKSAFCTLPFQTDPLCVAVNKCHPLAGRGSVSLREVSEWPIMRVDPREFSLSDEYSTRFLTIHGIDFTLDKEYPNLKTCCFNLEFTDRAVLLMPRHRGYLTGQNCVMLDIAEEDCWFNLELVWDNKNTNPSVALFLKEFKNFLKQ</sequence>
<dbReference type="PANTHER" id="PTHR30346">
    <property type="entry name" value="TRANSCRIPTIONAL DUAL REGULATOR HCAR-RELATED"/>
    <property type="match status" value="1"/>
</dbReference>